<name>A0ABP1PW71_9HEXA</name>
<dbReference type="InterPro" id="IPR036273">
    <property type="entry name" value="CRAL/TRIO_N_dom_sf"/>
</dbReference>
<accession>A0ABP1PW71</accession>
<evidence type="ECO:0000259" key="2">
    <source>
        <dbReference type="PROSITE" id="PS50191"/>
    </source>
</evidence>
<comment type="caution">
    <text evidence="3">The sequence shown here is derived from an EMBL/GenBank/DDBJ whole genome shotgun (WGS) entry which is preliminary data.</text>
</comment>
<keyword evidence="1" id="KW-1133">Transmembrane helix</keyword>
<evidence type="ECO:0000313" key="3">
    <source>
        <dbReference type="EMBL" id="CAL8079992.1"/>
    </source>
</evidence>
<dbReference type="Gene3D" id="3.40.525.10">
    <property type="entry name" value="CRAL-TRIO lipid binding domain"/>
    <property type="match status" value="1"/>
</dbReference>
<gene>
    <name evidence="3" type="ORF">ODALV1_LOCUS4522</name>
</gene>
<reference evidence="3 4" key="1">
    <citation type="submission" date="2024-08" db="EMBL/GenBank/DDBJ databases">
        <authorList>
            <person name="Cucini C."/>
            <person name="Frati F."/>
        </authorList>
    </citation>
    <scope>NUCLEOTIDE SEQUENCE [LARGE SCALE GENOMIC DNA]</scope>
</reference>
<dbReference type="Pfam" id="PF00650">
    <property type="entry name" value="CRAL_TRIO"/>
    <property type="match status" value="1"/>
</dbReference>
<dbReference type="SUPFAM" id="SSF46938">
    <property type="entry name" value="CRAL/TRIO N-terminal domain"/>
    <property type="match status" value="1"/>
</dbReference>
<dbReference type="Proteomes" id="UP001642540">
    <property type="component" value="Unassembled WGS sequence"/>
</dbReference>
<protein>
    <recommendedName>
        <fullName evidence="2">CRAL-TRIO domain-containing protein</fullName>
    </recommendedName>
</protein>
<keyword evidence="1" id="KW-0812">Transmembrane</keyword>
<dbReference type="InterPro" id="IPR036865">
    <property type="entry name" value="CRAL-TRIO_dom_sf"/>
</dbReference>
<keyword evidence="4" id="KW-1185">Reference proteome</keyword>
<dbReference type="SMART" id="SM00516">
    <property type="entry name" value="SEC14"/>
    <property type="match status" value="1"/>
</dbReference>
<dbReference type="PROSITE" id="PS50191">
    <property type="entry name" value="CRAL_TRIO"/>
    <property type="match status" value="1"/>
</dbReference>
<dbReference type="InterPro" id="IPR001251">
    <property type="entry name" value="CRAL-TRIO_dom"/>
</dbReference>
<organism evidence="3 4">
    <name type="scientific">Orchesella dallaii</name>
    <dbReference type="NCBI Taxonomy" id="48710"/>
    <lineage>
        <taxon>Eukaryota</taxon>
        <taxon>Metazoa</taxon>
        <taxon>Ecdysozoa</taxon>
        <taxon>Arthropoda</taxon>
        <taxon>Hexapoda</taxon>
        <taxon>Collembola</taxon>
        <taxon>Entomobryomorpha</taxon>
        <taxon>Entomobryoidea</taxon>
        <taxon>Orchesellidae</taxon>
        <taxon>Orchesellinae</taxon>
        <taxon>Orchesella</taxon>
    </lineage>
</organism>
<feature type="transmembrane region" description="Helical" evidence="1">
    <location>
        <begin position="7"/>
        <end position="32"/>
    </location>
</feature>
<evidence type="ECO:0000313" key="4">
    <source>
        <dbReference type="Proteomes" id="UP001642540"/>
    </source>
</evidence>
<dbReference type="CDD" id="cd00170">
    <property type="entry name" value="SEC14"/>
    <property type="match status" value="1"/>
</dbReference>
<dbReference type="PANTHER" id="PTHR23324">
    <property type="entry name" value="SEC14 RELATED PROTEIN"/>
    <property type="match status" value="1"/>
</dbReference>
<evidence type="ECO:0000256" key="1">
    <source>
        <dbReference type="SAM" id="Phobius"/>
    </source>
</evidence>
<dbReference type="SUPFAM" id="SSF52087">
    <property type="entry name" value="CRAL/TRIO domain"/>
    <property type="match status" value="1"/>
</dbReference>
<feature type="domain" description="CRAL-TRIO" evidence="2">
    <location>
        <begin position="116"/>
        <end position="301"/>
    </location>
</feature>
<sequence length="302" mass="35033">MLTKSKGCLLGGGISAIPVNFIVLLCFMFIAANNNLADAAITRVNEIGEDVDRELILTHKEKVAFEKFKANIYQNLTMDFLKHDIFLLRWIRAKNLDVQRAQRDMSELLEFIRENKLENIANEDFSDILEDHPFFMDIVDLKGRPVGYGSIGSTWNIRRTIMQGRRARILRLTYHMYFGAMQRVMEINRKQPNVTRFNILANFDGFNLVQHACPICVSNYVTLLQMYERFLPDCAEEIIIINAPATWYTLLGMIRPFFSPDLNRALKVFGQNTNVWKPYLDARIDPDKLPEEYGGNRPENER</sequence>
<proteinExistence type="predicted"/>
<dbReference type="PANTHER" id="PTHR23324:SF83">
    <property type="entry name" value="SEC14-LIKE PROTEIN 2"/>
    <property type="match status" value="1"/>
</dbReference>
<dbReference type="EMBL" id="CAXLJM020000014">
    <property type="protein sequence ID" value="CAL8079992.1"/>
    <property type="molecule type" value="Genomic_DNA"/>
</dbReference>
<dbReference type="InterPro" id="IPR051064">
    <property type="entry name" value="SEC14/CRAL-TRIO_domain"/>
</dbReference>
<keyword evidence="1" id="KW-0472">Membrane</keyword>